<dbReference type="KEGG" id="pvw:HU752_019270"/>
<proteinExistence type="predicted"/>
<keyword evidence="3" id="KW-1185">Reference proteome</keyword>
<name>A0A9E6PGR6_9PSED</name>
<dbReference type="Proteomes" id="UP000634530">
    <property type="component" value="Chromosome"/>
</dbReference>
<dbReference type="Pfam" id="PF09836">
    <property type="entry name" value="DUF2063"/>
    <property type="match status" value="1"/>
</dbReference>
<protein>
    <submittedName>
        <fullName evidence="2">DNA-binding domain-containing protein</fullName>
    </submittedName>
</protein>
<reference evidence="2 3" key="2">
    <citation type="journal article" date="2021" name="Microorganisms">
        <title>The Ever-Expanding Pseudomonas Genus: Description of 43 New Species and Partition of the Pseudomonas putida Group.</title>
        <authorList>
            <person name="Girard L."/>
            <person name="Lood C."/>
            <person name="Hofte M."/>
            <person name="Vandamme P."/>
            <person name="Rokni-Zadeh H."/>
            <person name="van Noort V."/>
            <person name="Lavigne R."/>
            <person name="De Mot R."/>
        </authorList>
    </citation>
    <scope>NUCLEOTIDE SEQUENCE [LARGE SCALE GENOMIC DNA]</scope>
    <source>
        <strain evidence="2 3">RW8P3</strain>
    </source>
</reference>
<dbReference type="InterPro" id="IPR018640">
    <property type="entry name" value="DUF2063"/>
</dbReference>
<sequence>MNDLARFQDDFIAALYQRPAPALAALTAQPGFAVYRNTVRTACIDALCDNFPSVLTLVGESWMRGAADTYTQTQPPTDARLALYGHGFPDFLAEHPGVQALPYLPGVAQLDRLWLEAFCSTVEPALAPAALACIAPEALGAQVLRPRASVRWQWCAEHPVHALWCCSRFEGIARQPDAWRGEGTLLVGELEGVTHAPLSVGAVAFLDACANGLSLDAASALAQQREPDLDFTTLFGTLMAAQVFTPLPCE</sequence>
<dbReference type="GO" id="GO:0003677">
    <property type="term" value="F:DNA binding"/>
    <property type="evidence" value="ECO:0007669"/>
    <property type="project" value="UniProtKB-KW"/>
</dbReference>
<organism evidence="2 3">
    <name type="scientific">Pseudomonas vanderleydeniana</name>
    <dbReference type="NCBI Taxonomy" id="2745495"/>
    <lineage>
        <taxon>Bacteria</taxon>
        <taxon>Pseudomonadati</taxon>
        <taxon>Pseudomonadota</taxon>
        <taxon>Gammaproteobacteria</taxon>
        <taxon>Pseudomonadales</taxon>
        <taxon>Pseudomonadaceae</taxon>
        <taxon>Pseudomonas</taxon>
    </lineage>
</organism>
<keyword evidence="2" id="KW-0238">DNA-binding</keyword>
<dbReference type="AlphaFoldDB" id="A0A9E6PGR6"/>
<evidence type="ECO:0000259" key="1">
    <source>
        <dbReference type="Pfam" id="PF09836"/>
    </source>
</evidence>
<gene>
    <name evidence="2" type="ORF">HU752_019270</name>
</gene>
<evidence type="ECO:0000313" key="3">
    <source>
        <dbReference type="Proteomes" id="UP000634530"/>
    </source>
</evidence>
<reference evidence="2 3" key="1">
    <citation type="journal article" date="2020" name="Microorganisms">
        <title>Reliable Identification of Environmental Pseudomonas Isolates Using the rpoD Gene.</title>
        <authorList>
            <consortium name="The Broad Institute Genome Sequencing Platform"/>
            <person name="Girard L."/>
            <person name="Lood C."/>
            <person name="Rokni-Zadeh H."/>
            <person name="van Noort V."/>
            <person name="Lavigne R."/>
            <person name="De Mot R."/>
        </authorList>
    </citation>
    <scope>NUCLEOTIDE SEQUENCE [LARGE SCALE GENOMIC DNA]</scope>
    <source>
        <strain evidence="2 3">RW8P3</strain>
    </source>
</reference>
<feature type="domain" description="Putative DNA-binding" evidence="1">
    <location>
        <begin position="7"/>
        <end position="92"/>
    </location>
</feature>
<accession>A0A9E6PGR6</accession>
<dbReference type="RefSeq" id="WP_186679294.1">
    <property type="nucleotide sequence ID" value="NZ_CP077093.1"/>
</dbReference>
<dbReference type="EMBL" id="CP077093">
    <property type="protein sequence ID" value="QXI26102.1"/>
    <property type="molecule type" value="Genomic_DNA"/>
</dbReference>
<evidence type="ECO:0000313" key="2">
    <source>
        <dbReference type="EMBL" id="QXI26102.1"/>
    </source>
</evidence>